<dbReference type="Proteomes" id="UP000775213">
    <property type="component" value="Unassembled WGS sequence"/>
</dbReference>
<dbReference type="EMBL" id="JAGFBR010000013">
    <property type="protein sequence ID" value="KAH0456240.1"/>
    <property type="molecule type" value="Genomic_DNA"/>
</dbReference>
<evidence type="ECO:0000313" key="1">
    <source>
        <dbReference type="EMBL" id="KAH0456240.1"/>
    </source>
</evidence>
<organism evidence="1 2">
    <name type="scientific">Dendrobium chrysotoxum</name>
    <name type="common">Orchid</name>
    <dbReference type="NCBI Taxonomy" id="161865"/>
    <lineage>
        <taxon>Eukaryota</taxon>
        <taxon>Viridiplantae</taxon>
        <taxon>Streptophyta</taxon>
        <taxon>Embryophyta</taxon>
        <taxon>Tracheophyta</taxon>
        <taxon>Spermatophyta</taxon>
        <taxon>Magnoliopsida</taxon>
        <taxon>Liliopsida</taxon>
        <taxon>Asparagales</taxon>
        <taxon>Orchidaceae</taxon>
        <taxon>Epidendroideae</taxon>
        <taxon>Malaxideae</taxon>
        <taxon>Dendrobiinae</taxon>
        <taxon>Dendrobium</taxon>
    </lineage>
</organism>
<dbReference type="AlphaFoldDB" id="A0AAV7G291"/>
<evidence type="ECO:0000313" key="2">
    <source>
        <dbReference type="Proteomes" id="UP000775213"/>
    </source>
</evidence>
<keyword evidence="2" id="KW-1185">Reference proteome</keyword>
<proteinExistence type="predicted"/>
<name>A0AAV7G291_DENCH</name>
<protein>
    <submittedName>
        <fullName evidence="1">Uncharacterized protein</fullName>
    </submittedName>
</protein>
<gene>
    <name evidence="1" type="ORF">IEQ34_014147</name>
</gene>
<comment type="caution">
    <text evidence="1">The sequence shown here is derived from an EMBL/GenBank/DDBJ whole genome shotgun (WGS) entry which is preliminary data.</text>
</comment>
<sequence>MENYWCCFARRGRRADVHPISNSSVLVGNCGRVKVRMRARDFRELASLADQSEENEAVEIGRLVMEGCLAGRWVAHSANERNVRELMLGTRLKPVDEETN</sequence>
<accession>A0AAV7G291</accession>
<reference evidence="1 2" key="1">
    <citation type="journal article" date="2021" name="Hortic Res">
        <title>Chromosome-scale assembly of the Dendrobium chrysotoxum genome enhances the understanding of orchid evolution.</title>
        <authorList>
            <person name="Zhang Y."/>
            <person name="Zhang G.Q."/>
            <person name="Zhang D."/>
            <person name="Liu X.D."/>
            <person name="Xu X.Y."/>
            <person name="Sun W.H."/>
            <person name="Yu X."/>
            <person name="Zhu X."/>
            <person name="Wang Z.W."/>
            <person name="Zhao X."/>
            <person name="Zhong W.Y."/>
            <person name="Chen H."/>
            <person name="Yin W.L."/>
            <person name="Huang T."/>
            <person name="Niu S.C."/>
            <person name="Liu Z.J."/>
        </authorList>
    </citation>
    <scope>NUCLEOTIDE SEQUENCE [LARGE SCALE GENOMIC DNA]</scope>
    <source>
        <strain evidence="1">Lindl</strain>
    </source>
</reference>